<dbReference type="RefSeq" id="WP_092606463.1">
    <property type="nucleotide sequence ID" value="NZ_FMYF01000002.1"/>
</dbReference>
<dbReference type="GO" id="GO:0003677">
    <property type="term" value="F:DNA binding"/>
    <property type="evidence" value="ECO:0007669"/>
    <property type="project" value="InterPro"/>
</dbReference>
<evidence type="ECO:0000313" key="2">
    <source>
        <dbReference type="EMBL" id="SDB80450.1"/>
    </source>
</evidence>
<dbReference type="GO" id="GO:0045892">
    <property type="term" value="P:negative regulation of DNA-templated transcription"/>
    <property type="evidence" value="ECO:0007669"/>
    <property type="project" value="InterPro"/>
</dbReference>
<evidence type="ECO:0000313" key="3">
    <source>
        <dbReference type="Proteomes" id="UP000199086"/>
    </source>
</evidence>
<proteinExistence type="predicted"/>
<accession>A0A1G6GEQ3</accession>
<dbReference type="Pfam" id="PF06953">
    <property type="entry name" value="ArsD"/>
    <property type="match status" value="1"/>
</dbReference>
<keyword evidence="3" id="KW-1185">Reference proteome</keyword>
<dbReference type="AlphaFoldDB" id="A0A1G6GEQ3"/>
<feature type="compositionally biased region" description="Low complexity" evidence="1">
    <location>
        <begin position="143"/>
        <end position="167"/>
    </location>
</feature>
<name>A0A1G6GEQ3_9ACTN</name>
<sequence length="173" mass="17430">MTDTTATGELAEGRTTLTVIRAAEGRTTLTVIPAAEARPRVEVFEPALCCNTGVCGDDVDQALVTFTADLTALNSRGADIVRHNLANDPQAFVDTPAVADFLRVAGSAGLPLTLVDGITVATGGYPDRATLERLAGLAGSGAGHEQAGHEQAGAEQTGAEQAGTSCCGGSGCC</sequence>
<gene>
    <name evidence="2" type="ORF">GA0111570_102240</name>
</gene>
<dbReference type="Gene3D" id="3.40.30.10">
    <property type="entry name" value="Glutaredoxin"/>
    <property type="match status" value="1"/>
</dbReference>
<dbReference type="Proteomes" id="UP000199086">
    <property type="component" value="Unassembled WGS sequence"/>
</dbReference>
<organism evidence="2 3">
    <name type="scientific">Raineyella antarctica</name>
    <dbReference type="NCBI Taxonomy" id="1577474"/>
    <lineage>
        <taxon>Bacteria</taxon>
        <taxon>Bacillati</taxon>
        <taxon>Actinomycetota</taxon>
        <taxon>Actinomycetes</taxon>
        <taxon>Propionibacteriales</taxon>
        <taxon>Propionibacteriaceae</taxon>
        <taxon>Raineyella</taxon>
    </lineage>
</organism>
<dbReference type="OrthoDB" id="9801358at2"/>
<dbReference type="NCBIfam" id="NF033727">
    <property type="entry name" value="chaperon_ArsD"/>
    <property type="match status" value="1"/>
</dbReference>
<feature type="region of interest" description="Disordered" evidence="1">
    <location>
        <begin position="140"/>
        <end position="173"/>
    </location>
</feature>
<dbReference type="GO" id="GO:0046685">
    <property type="term" value="P:response to arsenic-containing substance"/>
    <property type="evidence" value="ECO:0007669"/>
    <property type="project" value="InterPro"/>
</dbReference>
<reference evidence="2 3" key="1">
    <citation type="submission" date="2016-06" db="EMBL/GenBank/DDBJ databases">
        <authorList>
            <person name="Olsen C.W."/>
            <person name="Carey S."/>
            <person name="Hinshaw L."/>
            <person name="Karasin A.I."/>
        </authorList>
    </citation>
    <scope>NUCLEOTIDE SEQUENCE [LARGE SCALE GENOMIC DNA]</scope>
    <source>
        <strain evidence="2 3">LZ-22</strain>
    </source>
</reference>
<dbReference type="InterPro" id="IPR010712">
    <property type="entry name" value="Arsenical-R_ArsD"/>
</dbReference>
<dbReference type="EMBL" id="FMYF01000002">
    <property type="protein sequence ID" value="SDB80450.1"/>
    <property type="molecule type" value="Genomic_DNA"/>
</dbReference>
<evidence type="ECO:0000256" key="1">
    <source>
        <dbReference type="SAM" id="MobiDB-lite"/>
    </source>
</evidence>
<protein>
    <submittedName>
        <fullName evidence="2">Arsenical resistance operon trans-acting repressor ArsD</fullName>
    </submittedName>
</protein>
<dbReference type="STRING" id="1577474.GA0111570_102240"/>